<proteinExistence type="predicted"/>
<protein>
    <recommendedName>
        <fullName evidence="3">DUF1093 domain-containing protein</fullName>
    </recommendedName>
</protein>
<dbReference type="Gene3D" id="2.40.50.480">
    <property type="match status" value="1"/>
</dbReference>
<evidence type="ECO:0008006" key="3">
    <source>
        <dbReference type="Google" id="ProtNLM"/>
    </source>
</evidence>
<dbReference type="PATRIC" id="fig|1140003.3.peg.1060"/>
<keyword evidence="2" id="KW-1185">Reference proteome</keyword>
<dbReference type="SUPFAM" id="SSF159121">
    <property type="entry name" value="BC4932-like"/>
    <property type="match status" value="1"/>
</dbReference>
<dbReference type="STRING" id="1140003.OMY_01102"/>
<dbReference type="EMBL" id="ASWO01000005">
    <property type="protein sequence ID" value="EOT83851.1"/>
    <property type="molecule type" value="Genomic_DNA"/>
</dbReference>
<evidence type="ECO:0000313" key="2">
    <source>
        <dbReference type="Proteomes" id="UP000015961"/>
    </source>
</evidence>
<name>S0L5X5_9ENTE</name>
<dbReference type="InterPro" id="IPR036166">
    <property type="entry name" value="YxeA-like_sf"/>
</dbReference>
<dbReference type="AlphaFoldDB" id="S0L5X5"/>
<organism evidence="1 2">
    <name type="scientific">Enterococcus sulfureus ATCC 49903</name>
    <dbReference type="NCBI Taxonomy" id="1140003"/>
    <lineage>
        <taxon>Bacteria</taxon>
        <taxon>Bacillati</taxon>
        <taxon>Bacillota</taxon>
        <taxon>Bacilli</taxon>
        <taxon>Lactobacillales</taxon>
        <taxon>Enterococcaceae</taxon>
        <taxon>Enterococcus</taxon>
    </lineage>
</organism>
<sequence length="145" mass="16715">MKKWIVGLCVVLFGAILYFHQTIAQTMIEFSHSFVVYASVPEQIPLKLHTLDDQGKPILDSYTYTYHLTGITKQHEMKQLTYECSGETAIPLEPNTYVRMFMLFGHPIGAPKKIKLTRIPTSILEQLELEQLTHKQHLRWTASNP</sequence>
<dbReference type="RefSeq" id="WP_016185554.1">
    <property type="nucleotide sequence ID" value="NZ_ASWO01000005.1"/>
</dbReference>
<reference evidence="1 2" key="1">
    <citation type="submission" date="2013-03" db="EMBL/GenBank/DDBJ databases">
        <title>The Genome Sequence of Enterococcus sulfureus ATCC_49903 (PacBio/Illumina hybrid assembly).</title>
        <authorList>
            <consortium name="The Broad Institute Genomics Platform"/>
            <consortium name="The Broad Institute Genome Sequencing Center for Infectious Disease"/>
            <person name="Earl A."/>
            <person name="Russ C."/>
            <person name="Gilmore M."/>
            <person name="Surin D."/>
            <person name="Walker B."/>
            <person name="Young S."/>
            <person name="Zeng Q."/>
            <person name="Gargeya S."/>
            <person name="Fitzgerald M."/>
            <person name="Haas B."/>
            <person name="Abouelleil A."/>
            <person name="Allen A.W."/>
            <person name="Alvarado L."/>
            <person name="Arachchi H.M."/>
            <person name="Berlin A.M."/>
            <person name="Chapman S.B."/>
            <person name="Gainer-Dewar J."/>
            <person name="Goldberg J."/>
            <person name="Griggs A."/>
            <person name="Gujja S."/>
            <person name="Hansen M."/>
            <person name="Howarth C."/>
            <person name="Imamovic A."/>
            <person name="Ireland A."/>
            <person name="Larimer J."/>
            <person name="McCowan C."/>
            <person name="Murphy C."/>
            <person name="Pearson M."/>
            <person name="Poon T.W."/>
            <person name="Priest M."/>
            <person name="Roberts A."/>
            <person name="Saif S."/>
            <person name="Shea T."/>
            <person name="Sisk P."/>
            <person name="Sykes S."/>
            <person name="Wortman J."/>
            <person name="Nusbaum C."/>
            <person name="Birren B."/>
        </authorList>
    </citation>
    <scope>NUCLEOTIDE SEQUENCE [LARGE SCALE GENOMIC DNA]</scope>
    <source>
        <strain evidence="1 2">ATCC 49903</strain>
    </source>
</reference>
<comment type="caution">
    <text evidence="1">The sequence shown here is derived from an EMBL/GenBank/DDBJ whole genome shotgun (WGS) entry which is preliminary data.</text>
</comment>
<accession>S0L5X5</accession>
<dbReference type="Proteomes" id="UP000015961">
    <property type="component" value="Unassembled WGS sequence"/>
</dbReference>
<evidence type="ECO:0000313" key="1">
    <source>
        <dbReference type="EMBL" id="EOT83851.1"/>
    </source>
</evidence>
<gene>
    <name evidence="1" type="ORF">I573_01576</name>
</gene>